<protein>
    <submittedName>
        <fullName evidence="2">Uncharacterized protein</fullName>
    </submittedName>
</protein>
<evidence type="ECO:0000313" key="2">
    <source>
        <dbReference type="EMBL" id="MBO1361729.1"/>
    </source>
</evidence>
<keyword evidence="1" id="KW-0472">Membrane</keyword>
<dbReference type="RefSeq" id="WP_086644176.1">
    <property type="nucleotide sequence ID" value="NZ_JAFVMF010000029.1"/>
</dbReference>
<feature type="transmembrane region" description="Helical" evidence="1">
    <location>
        <begin position="41"/>
        <end position="63"/>
    </location>
</feature>
<reference evidence="2 3" key="1">
    <citation type="submission" date="2021-03" db="EMBL/GenBank/DDBJ databases">
        <title>The complete genome sequence of Acetobacter sacchari TBRC 11175.</title>
        <authorList>
            <person name="Charoenyingcharoen P."/>
            <person name="Yukphan P."/>
        </authorList>
    </citation>
    <scope>NUCLEOTIDE SEQUENCE [LARGE SCALE GENOMIC DNA]</scope>
    <source>
        <strain evidence="2 3">TBRC 11175</strain>
    </source>
</reference>
<evidence type="ECO:0000313" key="3">
    <source>
        <dbReference type="Proteomes" id="UP000664771"/>
    </source>
</evidence>
<dbReference type="EMBL" id="JAFVMF010000029">
    <property type="protein sequence ID" value="MBO1361729.1"/>
    <property type="molecule type" value="Genomic_DNA"/>
</dbReference>
<dbReference type="Proteomes" id="UP000664771">
    <property type="component" value="Unassembled WGS sequence"/>
</dbReference>
<accession>A0ABS3M0R7</accession>
<organism evidence="2 3">
    <name type="scientific">Acetobacter sacchari</name>
    <dbReference type="NCBI Taxonomy" id="2661687"/>
    <lineage>
        <taxon>Bacteria</taxon>
        <taxon>Pseudomonadati</taxon>
        <taxon>Pseudomonadota</taxon>
        <taxon>Alphaproteobacteria</taxon>
        <taxon>Acetobacterales</taxon>
        <taxon>Acetobacteraceae</taxon>
        <taxon>Acetobacter</taxon>
    </lineage>
</organism>
<keyword evidence="1" id="KW-0812">Transmembrane</keyword>
<sequence length="64" mass="7323">MPYQQNQASWSAFKAAEEALARQPTQLVEHARRKRGQERTLFRGLAIGLLICAPFWALLAWLVL</sequence>
<name>A0ABS3M0R7_9PROT</name>
<evidence type="ECO:0000256" key="1">
    <source>
        <dbReference type="SAM" id="Phobius"/>
    </source>
</evidence>
<keyword evidence="3" id="KW-1185">Reference proteome</keyword>
<proteinExistence type="predicted"/>
<gene>
    <name evidence="2" type="ORF">J2D73_18265</name>
</gene>
<comment type="caution">
    <text evidence="2">The sequence shown here is derived from an EMBL/GenBank/DDBJ whole genome shotgun (WGS) entry which is preliminary data.</text>
</comment>
<keyword evidence="1" id="KW-1133">Transmembrane helix</keyword>